<evidence type="ECO:0000256" key="4">
    <source>
        <dbReference type="ARBA" id="ARBA00018753"/>
    </source>
</evidence>
<dbReference type="SUPFAM" id="SSF57770">
    <property type="entry name" value="Methionyl-tRNA synthetase (MetRS), Zn-domain"/>
    <property type="match status" value="1"/>
</dbReference>
<gene>
    <name evidence="15" type="ORF">HZI73_13730</name>
</gene>
<dbReference type="GO" id="GO:0005829">
    <property type="term" value="C:cytosol"/>
    <property type="evidence" value="ECO:0007669"/>
    <property type="project" value="TreeGrafter"/>
</dbReference>
<evidence type="ECO:0000256" key="1">
    <source>
        <dbReference type="ARBA" id="ARBA00003314"/>
    </source>
</evidence>
<dbReference type="KEGG" id="vpy:HZI73_13730"/>
<dbReference type="RefSeq" id="WP_212693961.1">
    <property type="nucleotide sequence ID" value="NZ_CP058649.1"/>
</dbReference>
<keyword evidence="16" id="KW-1185">Reference proteome</keyword>
<dbReference type="Gene3D" id="2.20.28.20">
    <property type="entry name" value="Methionyl-tRNA synthetase, Zn-domain"/>
    <property type="match status" value="1"/>
</dbReference>
<dbReference type="EMBL" id="CP058649">
    <property type="protein sequence ID" value="QUI23281.1"/>
    <property type="molecule type" value="Genomic_DNA"/>
</dbReference>
<organism evidence="15 16">
    <name type="scientific">Vallitalea pronyensis</name>
    <dbReference type="NCBI Taxonomy" id="1348613"/>
    <lineage>
        <taxon>Bacteria</taxon>
        <taxon>Bacillati</taxon>
        <taxon>Bacillota</taxon>
        <taxon>Clostridia</taxon>
        <taxon>Lachnospirales</taxon>
        <taxon>Vallitaleaceae</taxon>
        <taxon>Vallitalea</taxon>
    </lineage>
</organism>
<keyword evidence="7 12" id="KW-0067">ATP-binding</keyword>
<dbReference type="SUPFAM" id="SSF52374">
    <property type="entry name" value="Nucleotidylyl transferase"/>
    <property type="match status" value="1"/>
</dbReference>
<dbReference type="Gene3D" id="1.10.730.10">
    <property type="entry name" value="Isoleucyl-tRNA Synthetase, Domain 1"/>
    <property type="match status" value="1"/>
</dbReference>
<dbReference type="GO" id="GO:0006431">
    <property type="term" value="P:methionyl-tRNA aminoacylation"/>
    <property type="evidence" value="ECO:0007669"/>
    <property type="project" value="InterPro"/>
</dbReference>
<dbReference type="InterPro" id="IPR023458">
    <property type="entry name" value="Met-tRNA_ligase_1"/>
</dbReference>
<evidence type="ECO:0000313" key="16">
    <source>
        <dbReference type="Proteomes" id="UP000683246"/>
    </source>
</evidence>
<sequence>MHVLIGGAWVYANGSIHVGHVAALIAGDVIARYYRQKGDQVCYVSGSDCHGTPITLKAKEENKSPEDIAEYYHREFVTCFNGLGFSYDHYGKTTSQNHKTFVSDFHKTLYKNKEAIIEKEVEQAYCEDCHKFLPDRYVEGKCPICGEDTRGDQCDACGSVIEPESLQEASCAICGKRISLKKTNHLYLKLSHDEQQLRELVNKKGHYWRDNAVSFTNRYLNEGLRDRALTRDISWGIHVPRQGYEEKRIYIWAENILGYLSATWAMDQGKTFEQYWKNDSARHYYIHGKDNIPFHSIILPGLLLAQGEAYHLPDYIISSEYLTLEHRKISTSKNYAVWVKDLLERYDPDSIRYFLITNAPEKRDTDFSFREFIKRHNGELLGAYGNFVHRSLVFIVKYFDACVPRGEMDQQINDDLKGLYNQVSALIENGCMKESLDTLFSYIRKANKYFDDKKPWETRTLNVRACQETLYNCVQIIANLATLLQPFIPFSSDKVLSIFQLNSRWEMKTVEGGYPIEEPEILFERIDKKVIEQENQRLGIKSQKSSS</sequence>
<dbReference type="PANTHER" id="PTHR45765">
    <property type="entry name" value="METHIONINE--TRNA LIGASE"/>
    <property type="match status" value="1"/>
</dbReference>
<keyword evidence="6 12" id="KW-0547">Nucleotide-binding</keyword>
<evidence type="ECO:0000256" key="9">
    <source>
        <dbReference type="ARBA" id="ARBA00023146"/>
    </source>
</evidence>
<dbReference type="Proteomes" id="UP000683246">
    <property type="component" value="Chromosome"/>
</dbReference>
<dbReference type="SUPFAM" id="SSF47323">
    <property type="entry name" value="Anticodon-binding domain of a subclass of class I aminoacyl-tRNA synthetases"/>
    <property type="match status" value="1"/>
</dbReference>
<dbReference type="InterPro" id="IPR029038">
    <property type="entry name" value="MetRS_Zn"/>
</dbReference>
<evidence type="ECO:0000259" key="13">
    <source>
        <dbReference type="Pfam" id="PF09334"/>
    </source>
</evidence>
<evidence type="ECO:0000256" key="10">
    <source>
        <dbReference type="ARBA" id="ARBA00030904"/>
    </source>
</evidence>
<dbReference type="GO" id="GO:0005524">
    <property type="term" value="F:ATP binding"/>
    <property type="evidence" value="ECO:0007669"/>
    <property type="project" value="UniProtKB-KW"/>
</dbReference>
<dbReference type="Pfam" id="PF19303">
    <property type="entry name" value="Anticodon_3"/>
    <property type="match status" value="1"/>
</dbReference>
<comment type="function">
    <text evidence="1">Is required not only for elongation of protein synthesis but also for the initiation of all mRNA translation through initiator tRNA(fMet) aminoacylation.</text>
</comment>
<dbReference type="CDD" id="cd00814">
    <property type="entry name" value="MetRS_core"/>
    <property type="match status" value="1"/>
</dbReference>
<feature type="domain" description="Methionyl/Leucyl tRNA synthetase" evidence="13">
    <location>
        <begin position="3"/>
        <end position="391"/>
    </location>
</feature>
<evidence type="ECO:0000256" key="6">
    <source>
        <dbReference type="ARBA" id="ARBA00022741"/>
    </source>
</evidence>
<reference evidence="15" key="1">
    <citation type="submission" date="2020-07" db="EMBL/GenBank/DDBJ databases">
        <title>Vallitalea pronyensis genome.</title>
        <authorList>
            <person name="Postec A."/>
        </authorList>
    </citation>
    <scope>NUCLEOTIDE SEQUENCE</scope>
    <source>
        <strain evidence="15">FatNI3</strain>
    </source>
</reference>
<dbReference type="NCBIfam" id="TIGR00398">
    <property type="entry name" value="metG"/>
    <property type="match status" value="1"/>
</dbReference>
<evidence type="ECO:0000256" key="3">
    <source>
        <dbReference type="ARBA" id="ARBA00012838"/>
    </source>
</evidence>
<dbReference type="InterPro" id="IPR014729">
    <property type="entry name" value="Rossmann-like_a/b/a_fold"/>
</dbReference>
<evidence type="ECO:0000313" key="15">
    <source>
        <dbReference type="EMBL" id="QUI23281.1"/>
    </source>
</evidence>
<evidence type="ECO:0000256" key="2">
    <source>
        <dbReference type="ARBA" id="ARBA00008258"/>
    </source>
</evidence>
<accession>A0A8J8MKQ6</accession>
<name>A0A8J8MKQ6_9FIRM</name>
<keyword evidence="8 12" id="KW-0648">Protein biosynthesis</keyword>
<dbReference type="AlphaFoldDB" id="A0A8J8MKQ6"/>
<dbReference type="InterPro" id="IPR015413">
    <property type="entry name" value="Methionyl/Leucyl_tRNA_Synth"/>
</dbReference>
<dbReference type="Pfam" id="PF09334">
    <property type="entry name" value="tRNA-synt_1g"/>
    <property type="match status" value="1"/>
</dbReference>
<evidence type="ECO:0000256" key="11">
    <source>
        <dbReference type="ARBA" id="ARBA00047364"/>
    </source>
</evidence>
<dbReference type="GO" id="GO:0004825">
    <property type="term" value="F:methionine-tRNA ligase activity"/>
    <property type="evidence" value="ECO:0007669"/>
    <property type="project" value="UniProtKB-EC"/>
</dbReference>
<dbReference type="Gene3D" id="3.40.50.620">
    <property type="entry name" value="HUPs"/>
    <property type="match status" value="1"/>
</dbReference>
<proteinExistence type="inferred from homology"/>
<evidence type="ECO:0000256" key="8">
    <source>
        <dbReference type="ARBA" id="ARBA00022917"/>
    </source>
</evidence>
<dbReference type="PRINTS" id="PR01041">
    <property type="entry name" value="TRNASYNTHMET"/>
</dbReference>
<keyword evidence="5 12" id="KW-0436">Ligase</keyword>
<dbReference type="InterPro" id="IPR014758">
    <property type="entry name" value="Met-tRNA_synth"/>
</dbReference>
<feature type="domain" description="Methionyl-tRNA synthetase anticodon-binding" evidence="14">
    <location>
        <begin position="405"/>
        <end position="538"/>
    </location>
</feature>
<keyword evidence="9 12" id="KW-0030">Aminoacyl-tRNA synthetase</keyword>
<dbReference type="PANTHER" id="PTHR45765:SF1">
    <property type="entry name" value="METHIONINE--TRNA LIGASE, CYTOPLASMIC"/>
    <property type="match status" value="1"/>
</dbReference>
<dbReference type="EC" id="6.1.1.10" evidence="3"/>
<dbReference type="InterPro" id="IPR041872">
    <property type="entry name" value="Anticodon_Met"/>
</dbReference>
<comment type="similarity">
    <text evidence="2">Belongs to the class-I aminoacyl-tRNA synthetase family. MetG type 1 subfamily.</text>
</comment>
<dbReference type="InterPro" id="IPR033911">
    <property type="entry name" value="MetRS_core"/>
</dbReference>
<evidence type="ECO:0000256" key="12">
    <source>
        <dbReference type="RuleBase" id="RU363039"/>
    </source>
</evidence>
<evidence type="ECO:0000256" key="7">
    <source>
        <dbReference type="ARBA" id="ARBA00022840"/>
    </source>
</evidence>
<protein>
    <recommendedName>
        <fullName evidence="4">Methionine--tRNA ligase</fullName>
        <ecNumber evidence="3">6.1.1.10</ecNumber>
    </recommendedName>
    <alternativeName>
        <fullName evidence="10">Methionyl-tRNA synthetase</fullName>
    </alternativeName>
</protein>
<evidence type="ECO:0000259" key="14">
    <source>
        <dbReference type="Pfam" id="PF19303"/>
    </source>
</evidence>
<dbReference type="CDD" id="cd07957">
    <property type="entry name" value="Anticodon_Ia_Met"/>
    <property type="match status" value="1"/>
</dbReference>
<dbReference type="InterPro" id="IPR009080">
    <property type="entry name" value="tRNAsynth_Ia_anticodon-bd"/>
</dbReference>
<comment type="catalytic activity">
    <reaction evidence="11">
        <text>tRNA(Met) + L-methionine + ATP = L-methionyl-tRNA(Met) + AMP + diphosphate</text>
        <dbReference type="Rhea" id="RHEA:13481"/>
        <dbReference type="Rhea" id="RHEA-COMP:9667"/>
        <dbReference type="Rhea" id="RHEA-COMP:9698"/>
        <dbReference type="ChEBI" id="CHEBI:30616"/>
        <dbReference type="ChEBI" id="CHEBI:33019"/>
        <dbReference type="ChEBI" id="CHEBI:57844"/>
        <dbReference type="ChEBI" id="CHEBI:78442"/>
        <dbReference type="ChEBI" id="CHEBI:78530"/>
        <dbReference type="ChEBI" id="CHEBI:456215"/>
        <dbReference type="EC" id="6.1.1.10"/>
    </reaction>
</comment>
<evidence type="ECO:0000256" key="5">
    <source>
        <dbReference type="ARBA" id="ARBA00022598"/>
    </source>
</evidence>